<proteinExistence type="predicted"/>
<dbReference type="RefSeq" id="WP_006003239.1">
    <property type="nucleotide sequence ID" value="NZ_BAET01000007.1"/>
</dbReference>
<dbReference type="OrthoDB" id="6322428at2"/>
<gene>
    <name evidence="1" type="ORF">GPUN_0611</name>
</gene>
<dbReference type="EMBL" id="BAET01000007">
    <property type="protein sequence ID" value="GAB54751.1"/>
    <property type="molecule type" value="Genomic_DNA"/>
</dbReference>
<evidence type="ECO:0000313" key="2">
    <source>
        <dbReference type="Proteomes" id="UP000053586"/>
    </source>
</evidence>
<organism evidence="1 2">
    <name type="scientific">Glaciecola punicea ACAM 611</name>
    <dbReference type="NCBI Taxonomy" id="1121923"/>
    <lineage>
        <taxon>Bacteria</taxon>
        <taxon>Pseudomonadati</taxon>
        <taxon>Pseudomonadota</taxon>
        <taxon>Gammaproteobacteria</taxon>
        <taxon>Alteromonadales</taxon>
        <taxon>Alteromonadaceae</taxon>
        <taxon>Glaciecola</taxon>
    </lineage>
</organism>
<dbReference type="Proteomes" id="UP000053586">
    <property type="component" value="Unassembled WGS sequence"/>
</dbReference>
<reference evidence="1 2" key="1">
    <citation type="journal article" date="2012" name="J. Bacteriol.">
        <title>Genome sequence of proteorhodopsin-containing sea ice bacterium Glaciecola punicea ACAM 611T.</title>
        <authorList>
            <person name="Qin Q.-L."/>
            <person name="Xie B.-B."/>
            <person name="Shu Y.-L."/>
            <person name="Rong J.-C."/>
            <person name="Zhao D.-L."/>
            <person name="Zhang X.-Y."/>
            <person name="Chen X.-L."/>
            <person name="Zhou B.-C."/>
            <person name="Zhanga Y.-Z."/>
        </authorList>
    </citation>
    <scope>NUCLEOTIDE SEQUENCE [LARGE SCALE GENOMIC DNA]</scope>
    <source>
        <strain evidence="1 2">ACAM 611</strain>
    </source>
</reference>
<dbReference type="STRING" id="56804.BAE46_08030"/>
<keyword evidence="2" id="KW-1185">Reference proteome</keyword>
<sequence length="149" mass="16657">MLNVLTQNHVNLPKYFVAAIMMVSVSACGSNKITEKSTASTAQSPIYQSQMAVVKTVDPQLKEDKTMILTGQIRYQSFEGGFYSFIANDGKKYMPSGLKEEHRKNGLIVEMKVQPITDRMTTQQFGTLVKVLEIKIIDDSKVSDINQSM</sequence>
<name>H5T8X4_9ALTE</name>
<protein>
    <submittedName>
        <fullName evidence="1">Uncharacterized protein</fullName>
    </submittedName>
</protein>
<dbReference type="AlphaFoldDB" id="H5T8X4"/>
<evidence type="ECO:0000313" key="1">
    <source>
        <dbReference type="EMBL" id="GAB54751.1"/>
    </source>
</evidence>
<comment type="caution">
    <text evidence="1">The sequence shown here is derived from an EMBL/GenBank/DDBJ whole genome shotgun (WGS) entry which is preliminary data.</text>
</comment>
<reference evidence="1 2" key="2">
    <citation type="journal article" date="2017" name="Antonie Van Leeuwenhoek">
        <title>Rhizobium rhizosphaerae sp. nov., a novel species isolated from rice rhizosphere.</title>
        <authorList>
            <person name="Zhao J.J."/>
            <person name="Zhang J."/>
            <person name="Zhang R.J."/>
            <person name="Zhang C.W."/>
            <person name="Yin H.Q."/>
            <person name="Zhang X.X."/>
        </authorList>
    </citation>
    <scope>NUCLEOTIDE SEQUENCE [LARGE SCALE GENOMIC DNA]</scope>
    <source>
        <strain evidence="1 2">ACAM 611</strain>
    </source>
</reference>
<accession>H5T8X4</accession>
<dbReference type="eggNOG" id="COG3042">
    <property type="taxonomic scope" value="Bacteria"/>
</dbReference>